<dbReference type="InterPro" id="IPR003661">
    <property type="entry name" value="HisK_dim/P_dom"/>
</dbReference>
<dbReference type="RefSeq" id="WP_201921071.1">
    <property type="nucleotide sequence ID" value="NZ_JAERQG010000002.1"/>
</dbReference>
<evidence type="ECO:0000256" key="8">
    <source>
        <dbReference type="SAM" id="Phobius"/>
    </source>
</evidence>
<dbReference type="Gene3D" id="1.10.287.130">
    <property type="match status" value="1"/>
</dbReference>
<accession>A0A937AGG2</accession>
<keyword evidence="3" id="KW-0597">Phosphoprotein</keyword>
<feature type="domain" description="PAS" evidence="10">
    <location>
        <begin position="152"/>
        <end position="222"/>
    </location>
</feature>
<gene>
    <name evidence="11" type="ORF">JKP34_11040</name>
</gene>
<dbReference type="InterPro" id="IPR000014">
    <property type="entry name" value="PAS"/>
</dbReference>
<evidence type="ECO:0000256" key="5">
    <source>
        <dbReference type="ARBA" id="ARBA00022777"/>
    </source>
</evidence>
<dbReference type="EC" id="2.7.13.3" evidence="2"/>
<dbReference type="InterPro" id="IPR003594">
    <property type="entry name" value="HATPase_dom"/>
</dbReference>
<evidence type="ECO:0000313" key="12">
    <source>
        <dbReference type="Proteomes" id="UP000642920"/>
    </source>
</evidence>
<evidence type="ECO:0000313" key="11">
    <source>
        <dbReference type="EMBL" id="MBL0765788.1"/>
    </source>
</evidence>
<evidence type="ECO:0000256" key="6">
    <source>
        <dbReference type="ARBA" id="ARBA00023012"/>
    </source>
</evidence>
<dbReference type="PROSITE" id="PS50112">
    <property type="entry name" value="PAS"/>
    <property type="match status" value="1"/>
</dbReference>
<evidence type="ECO:0000256" key="7">
    <source>
        <dbReference type="ARBA" id="ARBA00023136"/>
    </source>
</evidence>
<keyword evidence="5" id="KW-0418">Kinase</keyword>
<dbReference type="GO" id="GO:0005886">
    <property type="term" value="C:plasma membrane"/>
    <property type="evidence" value="ECO:0007669"/>
    <property type="project" value="TreeGrafter"/>
</dbReference>
<evidence type="ECO:0000259" key="10">
    <source>
        <dbReference type="PROSITE" id="PS50112"/>
    </source>
</evidence>
<feature type="transmembrane region" description="Helical" evidence="8">
    <location>
        <begin position="66"/>
        <end position="83"/>
    </location>
</feature>
<feature type="transmembrane region" description="Helical" evidence="8">
    <location>
        <begin position="90"/>
        <end position="107"/>
    </location>
</feature>
<dbReference type="Proteomes" id="UP000642920">
    <property type="component" value="Unassembled WGS sequence"/>
</dbReference>
<evidence type="ECO:0000259" key="9">
    <source>
        <dbReference type="PROSITE" id="PS50109"/>
    </source>
</evidence>
<evidence type="ECO:0000256" key="2">
    <source>
        <dbReference type="ARBA" id="ARBA00012438"/>
    </source>
</evidence>
<keyword evidence="12" id="KW-1185">Reference proteome</keyword>
<dbReference type="SUPFAM" id="SSF47384">
    <property type="entry name" value="Homodimeric domain of signal transducing histidine kinase"/>
    <property type="match status" value="1"/>
</dbReference>
<evidence type="ECO:0000256" key="1">
    <source>
        <dbReference type="ARBA" id="ARBA00000085"/>
    </source>
</evidence>
<dbReference type="GO" id="GO:0000155">
    <property type="term" value="F:phosphorelay sensor kinase activity"/>
    <property type="evidence" value="ECO:0007669"/>
    <property type="project" value="InterPro"/>
</dbReference>
<comment type="catalytic activity">
    <reaction evidence="1">
        <text>ATP + protein L-histidine = ADP + protein N-phospho-L-histidine.</text>
        <dbReference type="EC" id="2.7.13.3"/>
    </reaction>
</comment>
<keyword evidence="8" id="KW-1133">Transmembrane helix</keyword>
<dbReference type="PROSITE" id="PS50109">
    <property type="entry name" value="HIS_KIN"/>
    <property type="match status" value="1"/>
</dbReference>
<dbReference type="PANTHER" id="PTHR45453:SF1">
    <property type="entry name" value="PHOSPHATE REGULON SENSOR PROTEIN PHOR"/>
    <property type="match status" value="1"/>
</dbReference>
<dbReference type="CDD" id="cd00082">
    <property type="entry name" value="HisKA"/>
    <property type="match status" value="1"/>
</dbReference>
<dbReference type="AlphaFoldDB" id="A0A937AGG2"/>
<proteinExistence type="predicted"/>
<dbReference type="InterPro" id="IPR004358">
    <property type="entry name" value="Sig_transdc_His_kin-like_C"/>
</dbReference>
<dbReference type="Gene3D" id="3.30.565.10">
    <property type="entry name" value="Histidine kinase-like ATPase, C-terminal domain"/>
    <property type="match status" value="1"/>
</dbReference>
<dbReference type="CDD" id="cd00075">
    <property type="entry name" value="HATPase"/>
    <property type="match status" value="1"/>
</dbReference>
<dbReference type="SUPFAM" id="SSF55785">
    <property type="entry name" value="PYP-like sensor domain (PAS domain)"/>
    <property type="match status" value="1"/>
</dbReference>
<dbReference type="SUPFAM" id="SSF55874">
    <property type="entry name" value="ATPase domain of HSP90 chaperone/DNA topoisomerase II/histidine kinase"/>
    <property type="match status" value="1"/>
</dbReference>
<keyword evidence="6" id="KW-0902">Two-component regulatory system</keyword>
<comment type="caution">
    <text evidence="11">The sequence shown here is derived from an EMBL/GenBank/DDBJ whole genome shotgun (WGS) entry which is preliminary data.</text>
</comment>
<dbReference type="NCBIfam" id="TIGR00229">
    <property type="entry name" value="sensory_box"/>
    <property type="match status" value="1"/>
</dbReference>
<dbReference type="InterPro" id="IPR005467">
    <property type="entry name" value="His_kinase_dom"/>
</dbReference>
<organism evidence="11 12">
    <name type="scientific">Marivirga atlantica</name>
    <dbReference type="NCBI Taxonomy" id="1548457"/>
    <lineage>
        <taxon>Bacteria</taxon>
        <taxon>Pseudomonadati</taxon>
        <taxon>Bacteroidota</taxon>
        <taxon>Cytophagia</taxon>
        <taxon>Cytophagales</taxon>
        <taxon>Marivirgaceae</taxon>
        <taxon>Marivirga</taxon>
    </lineage>
</organism>
<feature type="transmembrane region" description="Helical" evidence="8">
    <location>
        <begin position="12"/>
        <end position="30"/>
    </location>
</feature>
<dbReference type="Gene3D" id="3.30.450.20">
    <property type="entry name" value="PAS domain"/>
    <property type="match status" value="1"/>
</dbReference>
<dbReference type="Pfam" id="PF08448">
    <property type="entry name" value="PAS_4"/>
    <property type="match status" value="1"/>
</dbReference>
<keyword evidence="4" id="KW-0808">Transferase</keyword>
<reference evidence="11" key="1">
    <citation type="submission" date="2021-01" db="EMBL/GenBank/DDBJ databases">
        <title>Marivirga sp. nov., isolated from intertidal surface sediments.</title>
        <authorList>
            <person name="Zhang M."/>
        </authorList>
    </citation>
    <scope>NUCLEOTIDE SEQUENCE</scope>
    <source>
        <strain evidence="11">SM1354</strain>
    </source>
</reference>
<evidence type="ECO:0000256" key="4">
    <source>
        <dbReference type="ARBA" id="ARBA00022679"/>
    </source>
</evidence>
<dbReference type="InterPro" id="IPR013656">
    <property type="entry name" value="PAS_4"/>
</dbReference>
<dbReference type="GO" id="GO:0004721">
    <property type="term" value="F:phosphoprotein phosphatase activity"/>
    <property type="evidence" value="ECO:0007669"/>
    <property type="project" value="TreeGrafter"/>
</dbReference>
<dbReference type="InterPro" id="IPR036890">
    <property type="entry name" value="HATPase_C_sf"/>
</dbReference>
<dbReference type="PRINTS" id="PR00344">
    <property type="entry name" value="BCTRLSENSOR"/>
</dbReference>
<sequence length="505" mass="57176">MTVITLFEALWIQSAIIFSGAVILSLNFIFVYRKQHAIAKTYYIIFTSIIVILLSINAYNQNLFTEVENILYAMMAVSILLYTSNAKHRSYWGIFLVIVSLKFYRQYFKPEGFDQSFFITIQNTVVLAILLYLFLLFFNNVLMKSVKDISASQKDLYDTIDNLSVFVALFNPDGTFKVVNKFYEKAFNKKRSEIIGKHAHEIMPADVADWQEEIVKEVIDSKKSIKTKKELALANDSYFVGYGRANPILDKNGEVIAVSGYIGNVAELENIKQQLELANKSKDRIFSIISHDLRSPLNTFESILNSTKYQIITSENYESFIENLKTRFLPIKDTITDLLQWSKANLSDIQASSSMFDIKMMVDEIITFNRPVIKVKKLKISNELETNMVSADPDHIKICLRNIIQNAIKFSPPKGQVIINELEDKEYVCIAVTDEGEGISLDKINQIKEGKLVEPGIGSTGEKGTGIGLSMVTELLKKNNCDFDIKSQIGSGSTFIIKISKNTSS</sequence>
<feature type="domain" description="Histidine kinase" evidence="9">
    <location>
        <begin position="288"/>
        <end position="503"/>
    </location>
</feature>
<dbReference type="InterPro" id="IPR050351">
    <property type="entry name" value="BphY/WalK/GraS-like"/>
</dbReference>
<protein>
    <recommendedName>
        <fullName evidence="2">histidine kinase</fullName>
        <ecNumber evidence="2">2.7.13.3</ecNumber>
    </recommendedName>
</protein>
<dbReference type="GO" id="GO:0016036">
    <property type="term" value="P:cellular response to phosphate starvation"/>
    <property type="evidence" value="ECO:0007669"/>
    <property type="project" value="TreeGrafter"/>
</dbReference>
<name>A0A937AGG2_9BACT</name>
<dbReference type="SMART" id="SM00387">
    <property type="entry name" value="HATPase_c"/>
    <property type="match status" value="1"/>
</dbReference>
<evidence type="ECO:0000256" key="3">
    <source>
        <dbReference type="ARBA" id="ARBA00022553"/>
    </source>
</evidence>
<dbReference type="EMBL" id="JAERQG010000002">
    <property type="protein sequence ID" value="MBL0765788.1"/>
    <property type="molecule type" value="Genomic_DNA"/>
</dbReference>
<dbReference type="InterPro" id="IPR035965">
    <property type="entry name" value="PAS-like_dom_sf"/>
</dbReference>
<dbReference type="InterPro" id="IPR036097">
    <property type="entry name" value="HisK_dim/P_sf"/>
</dbReference>
<keyword evidence="8" id="KW-0812">Transmembrane</keyword>
<feature type="transmembrane region" description="Helical" evidence="8">
    <location>
        <begin position="42"/>
        <end position="60"/>
    </location>
</feature>
<dbReference type="Pfam" id="PF02518">
    <property type="entry name" value="HATPase_c"/>
    <property type="match status" value="1"/>
</dbReference>
<keyword evidence="7 8" id="KW-0472">Membrane</keyword>
<feature type="transmembrane region" description="Helical" evidence="8">
    <location>
        <begin position="119"/>
        <end position="138"/>
    </location>
</feature>
<dbReference type="PANTHER" id="PTHR45453">
    <property type="entry name" value="PHOSPHATE REGULON SENSOR PROTEIN PHOR"/>
    <property type="match status" value="1"/>
</dbReference>